<evidence type="ECO:0000313" key="2">
    <source>
        <dbReference type="Proteomes" id="UP000054928"/>
    </source>
</evidence>
<dbReference type="RefSeq" id="XP_024581950.1">
    <property type="nucleotide sequence ID" value="XM_024716342.1"/>
</dbReference>
<dbReference type="GeneID" id="36396922"/>
<sequence>MNALNRFTSNKTKLRSSMVIHNKEVPYCYYVQIFVKAFRIEKANGQEYILLIVYHFKLVIWHPGQQPTPVHGAFANSRI</sequence>
<accession>A0A0P1AWS0</accession>
<name>A0A0P1AWS0_PLAHL</name>
<proteinExistence type="predicted"/>
<dbReference type="AlphaFoldDB" id="A0A0P1AWS0"/>
<protein>
    <submittedName>
        <fullName evidence="1">Uncharacterized protein</fullName>
    </submittedName>
</protein>
<keyword evidence="2" id="KW-1185">Reference proteome</keyword>
<evidence type="ECO:0000313" key="1">
    <source>
        <dbReference type="EMBL" id="CEG45581.1"/>
    </source>
</evidence>
<reference evidence="2" key="1">
    <citation type="submission" date="2014-09" db="EMBL/GenBank/DDBJ databases">
        <authorList>
            <person name="Sharma Rahul"/>
            <person name="Thines Marco"/>
        </authorList>
    </citation>
    <scope>NUCLEOTIDE SEQUENCE [LARGE SCALE GENOMIC DNA]</scope>
</reference>
<dbReference type="Proteomes" id="UP000054928">
    <property type="component" value="Unassembled WGS sequence"/>
</dbReference>
<dbReference type="EMBL" id="CCYD01001583">
    <property type="protein sequence ID" value="CEG45581.1"/>
    <property type="molecule type" value="Genomic_DNA"/>
</dbReference>
<organism evidence="1 2">
    <name type="scientific">Plasmopara halstedii</name>
    <name type="common">Downy mildew of sunflower</name>
    <dbReference type="NCBI Taxonomy" id="4781"/>
    <lineage>
        <taxon>Eukaryota</taxon>
        <taxon>Sar</taxon>
        <taxon>Stramenopiles</taxon>
        <taxon>Oomycota</taxon>
        <taxon>Peronosporomycetes</taxon>
        <taxon>Peronosporales</taxon>
        <taxon>Peronosporaceae</taxon>
        <taxon>Plasmopara</taxon>
    </lineage>
</organism>